<dbReference type="InterPro" id="IPR001296">
    <property type="entry name" value="Glyco_trans_1"/>
</dbReference>
<gene>
    <name evidence="4" type="ORF">SLEP1_g14591</name>
</gene>
<evidence type="ECO:0000256" key="2">
    <source>
        <dbReference type="ARBA" id="ARBA00022679"/>
    </source>
</evidence>
<comment type="caution">
    <text evidence="4">The sequence shown here is derived from an EMBL/GenBank/DDBJ whole genome shotgun (WGS) entry which is preliminary data.</text>
</comment>
<evidence type="ECO:0000313" key="4">
    <source>
        <dbReference type="EMBL" id="GKV02116.1"/>
    </source>
</evidence>
<keyword evidence="1" id="KW-0328">Glycosyltransferase</keyword>
<dbReference type="Pfam" id="PF00534">
    <property type="entry name" value="Glycos_transf_1"/>
    <property type="match status" value="1"/>
</dbReference>
<dbReference type="Proteomes" id="UP001054252">
    <property type="component" value="Unassembled WGS sequence"/>
</dbReference>
<keyword evidence="5" id="KW-1185">Reference proteome</keyword>
<dbReference type="AlphaFoldDB" id="A0AAV5IU16"/>
<evidence type="ECO:0000313" key="5">
    <source>
        <dbReference type="Proteomes" id="UP001054252"/>
    </source>
</evidence>
<feature type="domain" description="Glycosyl transferase family 1" evidence="3">
    <location>
        <begin position="78"/>
        <end position="135"/>
    </location>
</feature>
<accession>A0AAV5IU16</accession>
<dbReference type="SUPFAM" id="SSF53756">
    <property type="entry name" value="UDP-Glycosyltransferase/glycogen phosphorylase"/>
    <property type="match status" value="1"/>
</dbReference>
<sequence length="136" mass="15181">MADMILVNNRCTASTFANTFRHLHAKGIRPSILYPTVNVDQFGKLNSYNGYDKRLRENVEYLEELKSLAERGVANWINMDEHFGIVSLEAMVAHKPVIACNSNSPIETVKNGVTGFLCDPTADDFALAMAKFVQDL</sequence>
<evidence type="ECO:0000259" key="3">
    <source>
        <dbReference type="Pfam" id="PF00534"/>
    </source>
</evidence>
<keyword evidence="2" id="KW-0808">Transferase</keyword>
<dbReference type="PANTHER" id="PTHR45918">
    <property type="entry name" value="ALPHA-1,3/1,6-MANNOSYLTRANSFERASE ALG2"/>
    <property type="match status" value="1"/>
</dbReference>
<dbReference type="GO" id="GO:0004378">
    <property type="term" value="F:GDP-Man:Man(1)GlcNAc(2)-PP-Dol alpha-1,3-mannosyltransferase activity"/>
    <property type="evidence" value="ECO:0007669"/>
    <property type="project" value="InterPro"/>
</dbReference>
<proteinExistence type="predicted"/>
<reference evidence="4 5" key="1">
    <citation type="journal article" date="2021" name="Commun. Biol.">
        <title>The genome of Shorea leprosula (Dipterocarpaceae) highlights the ecological relevance of drought in aseasonal tropical rainforests.</title>
        <authorList>
            <person name="Ng K.K.S."/>
            <person name="Kobayashi M.J."/>
            <person name="Fawcett J.A."/>
            <person name="Hatakeyama M."/>
            <person name="Paape T."/>
            <person name="Ng C.H."/>
            <person name="Ang C.C."/>
            <person name="Tnah L.H."/>
            <person name="Lee C.T."/>
            <person name="Nishiyama T."/>
            <person name="Sese J."/>
            <person name="O'Brien M.J."/>
            <person name="Copetti D."/>
            <person name="Mohd Noor M.I."/>
            <person name="Ong R.C."/>
            <person name="Putra M."/>
            <person name="Sireger I.Z."/>
            <person name="Indrioko S."/>
            <person name="Kosugi Y."/>
            <person name="Izuno A."/>
            <person name="Isagi Y."/>
            <person name="Lee S.L."/>
            <person name="Shimizu K.K."/>
        </authorList>
    </citation>
    <scope>NUCLEOTIDE SEQUENCE [LARGE SCALE GENOMIC DNA]</scope>
    <source>
        <strain evidence="4">214</strain>
    </source>
</reference>
<dbReference type="Gene3D" id="3.40.50.2000">
    <property type="entry name" value="Glycogen Phosphorylase B"/>
    <property type="match status" value="1"/>
</dbReference>
<protein>
    <recommendedName>
        <fullName evidence="3">Glycosyl transferase family 1 domain-containing protein</fullName>
    </recommendedName>
</protein>
<organism evidence="4 5">
    <name type="scientific">Rubroshorea leprosula</name>
    <dbReference type="NCBI Taxonomy" id="152421"/>
    <lineage>
        <taxon>Eukaryota</taxon>
        <taxon>Viridiplantae</taxon>
        <taxon>Streptophyta</taxon>
        <taxon>Embryophyta</taxon>
        <taxon>Tracheophyta</taxon>
        <taxon>Spermatophyta</taxon>
        <taxon>Magnoliopsida</taxon>
        <taxon>eudicotyledons</taxon>
        <taxon>Gunneridae</taxon>
        <taxon>Pentapetalae</taxon>
        <taxon>rosids</taxon>
        <taxon>malvids</taxon>
        <taxon>Malvales</taxon>
        <taxon>Dipterocarpaceae</taxon>
        <taxon>Rubroshorea</taxon>
    </lineage>
</organism>
<name>A0AAV5IU16_9ROSI</name>
<dbReference type="GO" id="GO:0012505">
    <property type="term" value="C:endomembrane system"/>
    <property type="evidence" value="ECO:0007669"/>
    <property type="project" value="TreeGrafter"/>
</dbReference>
<evidence type="ECO:0000256" key="1">
    <source>
        <dbReference type="ARBA" id="ARBA00022676"/>
    </source>
</evidence>
<dbReference type="EMBL" id="BPVZ01000018">
    <property type="protein sequence ID" value="GKV02116.1"/>
    <property type="molecule type" value="Genomic_DNA"/>
</dbReference>
<dbReference type="InterPro" id="IPR027054">
    <property type="entry name" value="ALG2"/>
</dbReference>
<dbReference type="PANTHER" id="PTHR45918:SF1">
    <property type="entry name" value="ALPHA-1,3_1,6-MANNOSYLTRANSFERASE ALG2"/>
    <property type="match status" value="1"/>
</dbReference>